<dbReference type="Pfam" id="PF03226">
    <property type="entry name" value="Yippee-Mis18"/>
    <property type="match status" value="1"/>
</dbReference>
<evidence type="ECO:0000313" key="15">
    <source>
        <dbReference type="Proteomes" id="UP000663828"/>
    </source>
</evidence>
<evidence type="ECO:0000256" key="9">
    <source>
        <dbReference type="SAM" id="Coils"/>
    </source>
</evidence>
<dbReference type="InterPro" id="IPR015947">
    <property type="entry name" value="PUA-like_sf"/>
</dbReference>
<evidence type="ECO:0000256" key="1">
    <source>
        <dbReference type="ARBA" id="ARBA00004123"/>
    </source>
</evidence>
<evidence type="ECO:0000256" key="6">
    <source>
        <dbReference type="ARBA" id="ARBA00022786"/>
    </source>
</evidence>
<dbReference type="InterPro" id="IPR034750">
    <property type="entry name" value="CULT"/>
</dbReference>
<protein>
    <recommendedName>
        <fullName evidence="4">Protein cereblon</fullName>
    </recommendedName>
</protein>
<evidence type="ECO:0000313" key="13">
    <source>
        <dbReference type="EMBL" id="CAF1398232.1"/>
    </source>
</evidence>
<dbReference type="GO" id="GO:0016567">
    <property type="term" value="P:protein ubiquitination"/>
    <property type="evidence" value="ECO:0007669"/>
    <property type="project" value="UniProtKB-UniPathway"/>
</dbReference>
<accession>A0A816CYK6</accession>
<feature type="domain" description="CULT" evidence="12">
    <location>
        <begin position="471"/>
        <end position="576"/>
    </location>
</feature>
<evidence type="ECO:0000259" key="11">
    <source>
        <dbReference type="PROSITE" id="PS51787"/>
    </source>
</evidence>
<feature type="region of interest" description="Disordered" evidence="10">
    <location>
        <begin position="118"/>
        <end position="147"/>
    </location>
</feature>
<evidence type="ECO:0000256" key="3">
    <source>
        <dbReference type="ARBA" id="ARBA00005293"/>
    </source>
</evidence>
<dbReference type="Proteomes" id="UP000663852">
    <property type="component" value="Unassembled WGS sequence"/>
</dbReference>
<evidence type="ECO:0000313" key="14">
    <source>
        <dbReference type="EMBL" id="CAF1629961.1"/>
    </source>
</evidence>
<evidence type="ECO:0000256" key="8">
    <source>
        <dbReference type="ARBA" id="ARBA00023242"/>
    </source>
</evidence>
<evidence type="ECO:0000259" key="12">
    <source>
        <dbReference type="PROSITE" id="PS51788"/>
    </source>
</evidence>
<feature type="compositionally biased region" description="Acidic residues" evidence="10">
    <location>
        <begin position="118"/>
        <end position="135"/>
    </location>
</feature>
<feature type="region of interest" description="Disordered" evidence="10">
    <location>
        <begin position="578"/>
        <end position="602"/>
    </location>
</feature>
<dbReference type="Gene3D" id="1.20.58.1480">
    <property type="match status" value="1"/>
</dbReference>
<keyword evidence="7" id="KW-0862">Zinc</keyword>
<evidence type="ECO:0000256" key="2">
    <source>
        <dbReference type="ARBA" id="ARBA00004906"/>
    </source>
</evidence>
<evidence type="ECO:0000256" key="4">
    <source>
        <dbReference type="ARBA" id="ARBA00014394"/>
    </source>
</evidence>
<keyword evidence="9" id="KW-0175">Coiled coil</keyword>
<dbReference type="EMBL" id="CAJNOR010008197">
    <property type="protein sequence ID" value="CAF1629961.1"/>
    <property type="molecule type" value="Genomic_DNA"/>
</dbReference>
<dbReference type="GO" id="GO:0046872">
    <property type="term" value="F:metal ion binding"/>
    <property type="evidence" value="ECO:0007669"/>
    <property type="project" value="UniProtKB-KW"/>
</dbReference>
<keyword evidence="15" id="KW-1185">Reference proteome</keyword>
<comment type="subcellular location">
    <subcellularLocation>
        <location evidence="1">Nucleus</location>
    </subcellularLocation>
</comment>
<dbReference type="Pfam" id="PF02190">
    <property type="entry name" value="LON_substr_bdg"/>
    <property type="match status" value="1"/>
</dbReference>
<dbReference type="CDD" id="cd15777">
    <property type="entry name" value="CRBN_C_like"/>
    <property type="match status" value="1"/>
</dbReference>
<feature type="coiled-coil region" evidence="9">
    <location>
        <begin position="70"/>
        <end position="104"/>
    </location>
</feature>
<evidence type="ECO:0000256" key="10">
    <source>
        <dbReference type="SAM" id="MobiDB-lite"/>
    </source>
</evidence>
<dbReference type="SUPFAM" id="SSF88697">
    <property type="entry name" value="PUA domain-like"/>
    <property type="match status" value="1"/>
</dbReference>
<dbReference type="UniPathway" id="UPA00143"/>
<keyword evidence="5" id="KW-0479">Metal-binding</keyword>
<proteinExistence type="inferred from homology"/>
<feature type="region of interest" description="Disordered" evidence="10">
    <location>
        <begin position="1"/>
        <end position="48"/>
    </location>
</feature>
<dbReference type="FunFam" id="2.170.150.20:FF:000007">
    <property type="entry name" value="Protein cereblon"/>
    <property type="match status" value="1"/>
</dbReference>
<dbReference type="Gene3D" id="2.30.130.40">
    <property type="entry name" value="LON domain-like"/>
    <property type="match status" value="1"/>
</dbReference>
<feature type="compositionally biased region" description="Polar residues" evidence="10">
    <location>
        <begin position="1"/>
        <end position="10"/>
    </location>
</feature>
<sequence length="602" mass="69935">MASNDNQGSSFHDEAQNDDPPPTNFEDAVEQQPDIDEENRRRFPQIPALAFHPWEGIEQEHLEEDEDDDDANDEHEMNEIENNLNHEQEQLNRLQEQIRHIQRHLLLDLNNRAEHLEDMEDDDNSDDEDWEDADADSSSTDHENREETVTYDRLLPTTHSYMNVENFQEFSGVCLLSDDRRCRLHIVELANMILIPNQTVPWQVFNTRTARMIKEVKQEQRLFGVIDACSSFLTNDPKYGTTAEIVSYYEEIIDQSLQLKVIGRQRFVIDDPSTMKRDLNGVLRADVRILPDVLLRNPPLPSLSQNYIHTINFVLQYDMCLQRQKRLNHIDTDDQQATGCGQALMKLIKRKRTTSSSSSTTSQETKSITLTQPSKQRLFRLRSRQAPWSLTPYPYWVVRQYDAVYVMSLVKLELNNTMLANDDGSLPVTPDRFADWLLMNIPFEIQTVQKILSFPTTIQRLRFILSWLRRYKKFACRHCAADICEDRDIFSMSASGLMAAYVNPHGQIHETLTVHHAKNIRLIGHEVAEHSWFPGYKWTIVQCRLCGNHLGWRFRNPSLKPSTFYGLTRNGLIFARNATENDGEGDDSELSRRVRPSTSLEE</sequence>
<dbReference type="InterPro" id="IPR004910">
    <property type="entry name" value="Yippee/Mis18/Cereblon"/>
</dbReference>
<feature type="domain" description="Lon N-terminal" evidence="11">
    <location>
        <begin position="184"/>
        <end position="472"/>
    </location>
</feature>
<dbReference type="Proteomes" id="UP000663828">
    <property type="component" value="Unassembled WGS sequence"/>
</dbReference>
<dbReference type="PROSITE" id="PS51788">
    <property type="entry name" value="CULT"/>
    <property type="match status" value="1"/>
</dbReference>
<comment type="similarity">
    <text evidence="3">Belongs to the CRBN family.</text>
</comment>
<comment type="caution">
    <text evidence="14">The sequence shown here is derived from an EMBL/GenBank/DDBJ whole genome shotgun (WGS) entry which is preliminary data.</text>
</comment>
<evidence type="ECO:0000256" key="7">
    <source>
        <dbReference type="ARBA" id="ARBA00022833"/>
    </source>
</evidence>
<keyword evidence="6" id="KW-0833">Ubl conjugation pathway</keyword>
<dbReference type="EMBL" id="CAJNOJ010000322">
    <property type="protein sequence ID" value="CAF1398232.1"/>
    <property type="molecule type" value="Genomic_DNA"/>
</dbReference>
<dbReference type="SMART" id="SM00464">
    <property type="entry name" value="LON"/>
    <property type="match status" value="1"/>
</dbReference>
<dbReference type="PROSITE" id="PS51787">
    <property type="entry name" value="LON_N"/>
    <property type="match status" value="1"/>
</dbReference>
<dbReference type="Gene3D" id="2.170.150.20">
    <property type="entry name" value="Peptide methionine sulfoxide reductase"/>
    <property type="match status" value="1"/>
</dbReference>
<dbReference type="AlphaFoldDB" id="A0A816CYK6"/>
<feature type="compositionally biased region" description="Acidic residues" evidence="10">
    <location>
        <begin position="27"/>
        <end position="37"/>
    </location>
</feature>
<evidence type="ECO:0000256" key="5">
    <source>
        <dbReference type="ARBA" id="ARBA00022723"/>
    </source>
</evidence>
<gene>
    <name evidence="13" type="ORF">EDS130_LOCUS35858</name>
    <name evidence="14" type="ORF">XAT740_LOCUS51484</name>
</gene>
<dbReference type="GO" id="GO:0005634">
    <property type="term" value="C:nucleus"/>
    <property type="evidence" value="ECO:0007669"/>
    <property type="project" value="UniProtKB-SubCell"/>
</dbReference>
<dbReference type="OrthoDB" id="267517at2759"/>
<name>A0A816CYK6_ADIRI</name>
<dbReference type="InterPro" id="IPR003111">
    <property type="entry name" value="Lon_prtase_N"/>
</dbReference>
<dbReference type="InterPro" id="IPR046336">
    <property type="entry name" value="Lon_prtase_N_sf"/>
</dbReference>
<comment type="pathway">
    <text evidence="2">Protein modification; protein ubiquitination.</text>
</comment>
<reference evidence="14" key="1">
    <citation type="submission" date="2021-02" db="EMBL/GenBank/DDBJ databases">
        <authorList>
            <person name="Nowell W R."/>
        </authorList>
    </citation>
    <scope>NUCLEOTIDE SEQUENCE</scope>
</reference>
<keyword evidence="8" id="KW-0539">Nucleus</keyword>
<organism evidence="14 15">
    <name type="scientific">Adineta ricciae</name>
    <name type="common">Rotifer</name>
    <dbReference type="NCBI Taxonomy" id="249248"/>
    <lineage>
        <taxon>Eukaryota</taxon>
        <taxon>Metazoa</taxon>
        <taxon>Spiralia</taxon>
        <taxon>Gnathifera</taxon>
        <taxon>Rotifera</taxon>
        <taxon>Eurotatoria</taxon>
        <taxon>Bdelloidea</taxon>
        <taxon>Adinetida</taxon>
        <taxon>Adinetidae</taxon>
        <taxon>Adineta</taxon>
    </lineage>
</organism>